<evidence type="ECO:0000259" key="10">
    <source>
        <dbReference type="Pfam" id="PF00562"/>
    </source>
</evidence>
<feature type="domain" description="RNA polymerase Rpb2" evidence="11">
    <location>
        <begin position="1033"/>
        <end position="1107"/>
    </location>
</feature>
<dbReference type="Gene3D" id="3.90.1800.10">
    <property type="entry name" value="RNA polymerase alpha subunit dimerisation domain"/>
    <property type="match status" value="1"/>
</dbReference>
<evidence type="ECO:0000256" key="4">
    <source>
        <dbReference type="ARBA" id="ARBA00023163"/>
    </source>
</evidence>
<dbReference type="NCBIfam" id="TIGR02013">
    <property type="entry name" value="rpoB"/>
    <property type="match status" value="1"/>
</dbReference>
<keyword evidence="3 7" id="KW-0548">Nucleotidyltransferase</keyword>
<dbReference type="PROSITE" id="PS01166">
    <property type="entry name" value="RNA_POL_BETA"/>
    <property type="match status" value="1"/>
</dbReference>
<evidence type="ECO:0000256" key="7">
    <source>
        <dbReference type="HAMAP-Rule" id="MF_01321"/>
    </source>
</evidence>
<organism evidence="16 17">
    <name type="scientific">Oceanithermus desulfurans NBRC 100063</name>
    <dbReference type="NCBI Taxonomy" id="1227550"/>
    <lineage>
        <taxon>Bacteria</taxon>
        <taxon>Thermotogati</taxon>
        <taxon>Deinococcota</taxon>
        <taxon>Deinococci</taxon>
        <taxon>Thermales</taxon>
        <taxon>Thermaceae</taxon>
        <taxon>Oceanithermus</taxon>
    </lineage>
</organism>
<dbReference type="GO" id="GO:0032549">
    <property type="term" value="F:ribonucleoside binding"/>
    <property type="evidence" value="ECO:0007669"/>
    <property type="project" value="InterPro"/>
</dbReference>
<evidence type="ECO:0000256" key="5">
    <source>
        <dbReference type="ARBA" id="ARBA00025935"/>
    </source>
</evidence>
<dbReference type="InterPro" id="IPR007644">
    <property type="entry name" value="RNA_pol_bsu_protrusion"/>
</dbReference>
<comment type="catalytic activity">
    <reaction evidence="6 7 9">
        <text>RNA(n) + a ribonucleoside 5'-triphosphate = RNA(n+1) + diphosphate</text>
        <dbReference type="Rhea" id="RHEA:21248"/>
        <dbReference type="Rhea" id="RHEA-COMP:14527"/>
        <dbReference type="Rhea" id="RHEA-COMP:17342"/>
        <dbReference type="ChEBI" id="CHEBI:33019"/>
        <dbReference type="ChEBI" id="CHEBI:61557"/>
        <dbReference type="ChEBI" id="CHEBI:140395"/>
        <dbReference type="EC" id="2.7.7.6"/>
    </reaction>
</comment>
<dbReference type="InterPro" id="IPR015712">
    <property type="entry name" value="DNA-dir_RNA_pol_su2"/>
</dbReference>
<dbReference type="GO" id="GO:0000428">
    <property type="term" value="C:DNA-directed RNA polymerase complex"/>
    <property type="evidence" value="ECO:0007669"/>
    <property type="project" value="UniProtKB-KW"/>
</dbReference>
<dbReference type="InterPro" id="IPR007641">
    <property type="entry name" value="RNA_pol_Rpb2_7"/>
</dbReference>
<dbReference type="Gene3D" id="2.40.270.10">
    <property type="entry name" value="DNA-directed RNA polymerase, subunit 2, domain 6"/>
    <property type="match status" value="1"/>
</dbReference>
<evidence type="ECO:0000313" key="16">
    <source>
        <dbReference type="EMBL" id="GEM89425.1"/>
    </source>
</evidence>
<evidence type="ECO:0000256" key="9">
    <source>
        <dbReference type="RuleBase" id="RU363031"/>
    </source>
</evidence>
<feature type="domain" description="DNA-directed RNA polymerase subunit 2 hybrid-binding" evidence="10">
    <location>
        <begin position="603"/>
        <end position="1031"/>
    </location>
</feature>
<evidence type="ECO:0000256" key="1">
    <source>
        <dbReference type="ARBA" id="ARBA00022478"/>
    </source>
</evidence>
<evidence type="ECO:0000256" key="6">
    <source>
        <dbReference type="ARBA" id="ARBA00048552"/>
    </source>
</evidence>
<dbReference type="SUPFAM" id="SSF64484">
    <property type="entry name" value="beta and beta-prime subunits of DNA dependent RNA-polymerase"/>
    <property type="match status" value="1"/>
</dbReference>
<dbReference type="AlphaFoldDB" id="A0A511RIF6"/>
<evidence type="ECO:0000259" key="11">
    <source>
        <dbReference type="Pfam" id="PF04560"/>
    </source>
</evidence>
<evidence type="ECO:0000313" key="17">
    <source>
        <dbReference type="Proteomes" id="UP000321827"/>
    </source>
</evidence>
<dbReference type="Pfam" id="PF04561">
    <property type="entry name" value="RNA_pol_Rpb2_2"/>
    <property type="match status" value="1"/>
</dbReference>
<dbReference type="GO" id="GO:0003899">
    <property type="term" value="F:DNA-directed RNA polymerase activity"/>
    <property type="evidence" value="ECO:0007669"/>
    <property type="project" value="UniProtKB-UniRule"/>
</dbReference>
<dbReference type="RefSeq" id="WP_147146235.1">
    <property type="nucleotide sequence ID" value="NZ_BJXN01000005.1"/>
</dbReference>
<dbReference type="Proteomes" id="UP000321827">
    <property type="component" value="Unassembled WGS sequence"/>
</dbReference>
<dbReference type="Pfam" id="PF04565">
    <property type="entry name" value="RNA_pol_Rpb2_3"/>
    <property type="match status" value="1"/>
</dbReference>
<evidence type="ECO:0000259" key="15">
    <source>
        <dbReference type="Pfam" id="PF10385"/>
    </source>
</evidence>
<dbReference type="EMBL" id="BJXN01000005">
    <property type="protein sequence ID" value="GEM89425.1"/>
    <property type="molecule type" value="Genomic_DNA"/>
</dbReference>
<dbReference type="InterPro" id="IPR007120">
    <property type="entry name" value="DNA-dir_RNAP_su2_dom"/>
</dbReference>
<dbReference type="Gene3D" id="2.40.50.150">
    <property type="match status" value="1"/>
</dbReference>
<feature type="domain" description="RNA polymerase Rpb2" evidence="12">
    <location>
        <begin position="143"/>
        <end position="335"/>
    </location>
</feature>
<dbReference type="Pfam" id="PF00562">
    <property type="entry name" value="RNA_pol_Rpb2_6"/>
    <property type="match status" value="1"/>
</dbReference>
<dbReference type="InterPro" id="IPR037033">
    <property type="entry name" value="DNA-dir_RNAP_su2_hyb_sf"/>
</dbReference>
<reference evidence="16 17" key="1">
    <citation type="submission" date="2019-07" db="EMBL/GenBank/DDBJ databases">
        <title>Whole genome shotgun sequence of Oceanithermus desulfurans NBRC 100063.</title>
        <authorList>
            <person name="Hosoyama A."/>
            <person name="Uohara A."/>
            <person name="Ohji S."/>
            <person name="Ichikawa N."/>
        </authorList>
    </citation>
    <scope>NUCLEOTIDE SEQUENCE [LARGE SCALE GENOMIC DNA]</scope>
    <source>
        <strain evidence="16 17">NBRC 100063</strain>
    </source>
</reference>
<comment type="caution">
    <text evidence="16">The sequence shown here is derived from an EMBL/GenBank/DDBJ whole genome shotgun (WGS) entry which is preliminary data.</text>
</comment>
<gene>
    <name evidence="7 16" type="primary">rpoB</name>
    <name evidence="16" type="ORF">ODE01S_08590</name>
</gene>
<dbReference type="Pfam" id="PF04560">
    <property type="entry name" value="RNA_pol_Rpb2_7"/>
    <property type="match status" value="1"/>
</dbReference>
<dbReference type="Gene3D" id="2.30.150.10">
    <property type="entry name" value="DNA-directed RNA polymerase, beta subunit, external 1 domain"/>
    <property type="match status" value="1"/>
</dbReference>
<comment type="similarity">
    <text evidence="7 8">Belongs to the RNA polymerase beta chain family.</text>
</comment>
<dbReference type="InterPro" id="IPR007642">
    <property type="entry name" value="RNA_pol_Rpb2_2"/>
</dbReference>
<keyword evidence="2 7" id="KW-0808">Transferase</keyword>
<name>A0A511RIF6_9DEIN</name>
<protein>
    <recommendedName>
        <fullName evidence="7 9">DNA-directed RNA polymerase subunit beta</fullName>
        <shortName evidence="7">RNAP subunit beta</shortName>
        <ecNumber evidence="7 9">2.7.7.6</ecNumber>
    </recommendedName>
    <alternativeName>
        <fullName evidence="7">RNA polymerase subunit beta</fullName>
    </alternativeName>
    <alternativeName>
        <fullName evidence="7">Transcriptase subunit beta</fullName>
    </alternativeName>
</protein>
<dbReference type="FunFam" id="3.90.1800.10:FF:000001">
    <property type="entry name" value="DNA-directed RNA polymerase subunit beta"/>
    <property type="match status" value="1"/>
</dbReference>
<dbReference type="Gene3D" id="3.90.1110.10">
    <property type="entry name" value="RNA polymerase Rpb2, domain 2"/>
    <property type="match status" value="1"/>
</dbReference>
<dbReference type="GO" id="GO:0006351">
    <property type="term" value="P:DNA-templated transcription"/>
    <property type="evidence" value="ECO:0007669"/>
    <property type="project" value="UniProtKB-UniRule"/>
</dbReference>
<sequence>MRKTKRFGSIKEVIPLPPLTQIQVDSFRKALQLEVAPSKRENFGLQAAFKEVFPVEESEKGRGGLVLDFLEYRLGEPKFGPDDCREKDLTYQAPLYARLQLIHRDSGLIKEDEVFLGDLPLMTDDGSFIINGADRVIVSQIHRSPGVYFTPDPNRADRFVAAVIPLPKRGPWIDLEFDSSGALLMRVNKRKFPVILLLRVLGHDAVSLKKELGAFPELLTGVLDESILEMSPSEALLRLFTILRPGDPPKKDKATSYLVSLLADPRRYDLGEPGRYKVEEKLGIKLPSRTILGFEDGEFKDYALLATIKYLLALSSGEEGYEADDIDHLGNRRIRTVGELLADQFRIGLGRMARGVRERMIMGNPEAATPAKLINNRPLAAAIREFFGRSQLSQFKGQTNPLDEMRHKRRISALGPGGLTRERAGFDVRDVHRTHYGRICPIETPEGANIGLINSLAAYGLINDLGFVMTPYRKVKKGVVSMNPKDVVYMTATEEDKYTIAQANTPVDEDGRIATDRVVARRRGEPEIVDASEVEFMDVSPKQVFSVNTNLIPFLEHDDANRALMGSNMQAQAVPVIRAEAPAVGTGIEDRVIRDSLTSVYSDVDGVVKYVDGERVVIEQKNKNLREYKLRRFVRSNQGTTIDQRPRVSVGDKIKKGDLLADGPAADHGRLALGQNVLVAIMPFDGYNFEDAIIISENLLRRDHYTSIHIERYGIEARDTKLGPEKITRDIPNLGEAALRDLDEDGIVRVGAEVKAGDILVGRTSFKGETEPSPEERLLRSIFGEKARDVKDTSLRVPPGEGGIVVRTLRLRRGDPGVELKPGVREVVRVYVAQKRKLQVGDKLANRHGNKGVVSKILPPEDMPHLPDGTPVDIVLNPLGVPSRMNLGQILEIHLGLAAYELGMEFITPVFDGASEEEIKELLDQAFELRWAEREKHGVGLDRRELEVMARAAKMGVVPEELEPREQLKALFKQGKAVLYDGRTGEPIEGPIVIGIQYIMKLYHMVEDKMHARSTGPYSLITQQPLGGKAQFGGQRFGEMEVWALEAYGAAFTLQEMLTLKSDDIEGRNAAYEAIVKGQDVPTPSVPESFRVLVKELQALGLDVETLDENERVIDIFEGLASRR</sequence>
<evidence type="ECO:0000259" key="13">
    <source>
        <dbReference type="Pfam" id="PF04563"/>
    </source>
</evidence>
<evidence type="ECO:0000256" key="8">
    <source>
        <dbReference type="RuleBase" id="RU000434"/>
    </source>
</evidence>
<dbReference type="Gene3D" id="2.40.50.100">
    <property type="match status" value="1"/>
</dbReference>
<comment type="subunit">
    <text evidence="5 7 9">The RNAP catalytic core consists of 2 alpha, 1 beta, 1 beta' and 1 omega subunit. When a sigma factor is associated with the core the holoenzyme is formed, which can initiate transcription.</text>
</comment>
<dbReference type="InterPro" id="IPR007121">
    <property type="entry name" value="RNA_pol_bsu_CS"/>
</dbReference>
<proteinExistence type="inferred from homology"/>
<keyword evidence="4 7" id="KW-0804">Transcription</keyword>
<dbReference type="InterPro" id="IPR037034">
    <property type="entry name" value="RNA_pol_Rpb2_2_sf"/>
</dbReference>
<feature type="domain" description="DNA-directed RNA polymerase beta subunit external 1" evidence="15">
    <location>
        <begin position="472"/>
        <end position="540"/>
    </location>
</feature>
<evidence type="ECO:0000256" key="2">
    <source>
        <dbReference type="ARBA" id="ARBA00022679"/>
    </source>
</evidence>
<comment type="function">
    <text evidence="7 9">DNA-dependent RNA polymerase catalyzes the transcription of DNA into RNA using the four ribonucleoside triphosphates as substrates.</text>
</comment>
<dbReference type="InterPro" id="IPR014724">
    <property type="entry name" value="RNA_pol_RPB2_OB-fold"/>
</dbReference>
<evidence type="ECO:0000259" key="12">
    <source>
        <dbReference type="Pfam" id="PF04561"/>
    </source>
</evidence>
<feature type="domain" description="RNA polymerase beta subunit protrusion" evidence="13">
    <location>
        <begin position="19"/>
        <end position="379"/>
    </location>
</feature>
<dbReference type="GO" id="GO:0003677">
    <property type="term" value="F:DNA binding"/>
    <property type="evidence" value="ECO:0007669"/>
    <property type="project" value="UniProtKB-UniRule"/>
</dbReference>
<dbReference type="InterPro" id="IPR007645">
    <property type="entry name" value="RNA_pol_Rpb2_3"/>
</dbReference>
<dbReference type="CDD" id="cd00653">
    <property type="entry name" value="RNA_pol_B_RPB2"/>
    <property type="match status" value="1"/>
</dbReference>
<dbReference type="Gene3D" id="3.90.1100.10">
    <property type="match status" value="1"/>
</dbReference>
<dbReference type="Pfam" id="PF04563">
    <property type="entry name" value="RNA_pol_Rpb2_1"/>
    <property type="match status" value="1"/>
</dbReference>
<dbReference type="Pfam" id="PF10385">
    <property type="entry name" value="RNA_pol_Rpb2_45"/>
    <property type="match status" value="1"/>
</dbReference>
<dbReference type="InterPro" id="IPR042107">
    <property type="entry name" value="DNA-dir_RNA_pol_bsu_ext_1_sf"/>
</dbReference>
<evidence type="ECO:0000259" key="14">
    <source>
        <dbReference type="Pfam" id="PF04565"/>
    </source>
</evidence>
<dbReference type="PANTHER" id="PTHR20856">
    <property type="entry name" value="DNA-DIRECTED RNA POLYMERASE I SUBUNIT 2"/>
    <property type="match status" value="1"/>
</dbReference>
<dbReference type="EC" id="2.7.7.6" evidence="7 9"/>
<evidence type="ECO:0000256" key="3">
    <source>
        <dbReference type="ARBA" id="ARBA00022695"/>
    </source>
</evidence>
<dbReference type="InterPro" id="IPR010243">
    <property type="entry name" value="RNA_pol_bsu_bac"/>
</dbReference>
<accession>A0A511RIF6</accession>
<keyword evidence="1 7" id="KW-0240">DNA-directed RNA polymerase</keyword>
<dbReference type="OrthoDB" id="9803954at2"/>
<dbReference type="InterPro" id="IPR019462">
    <property type="entry name" value="DNA-dir_RNA_pol_bsu_external_1"/>
</dbReference>
<dbReference type="HAMAP" id="MF_01321">
    <property type="entry name" value="RNApol_bact_RpoB"/>
    <property type="match status" value="1"/>
</dbReference>
<feature type="domain" description="RNA polymerase Rpb2" evidence="14">
    <location>
        <begin position="394"/>
        <end position="459"/>
    </location>
</feature>
<dbReference type="NCBIfam" id="NF001616">
    <property type="entry name" value="PRK00405.1"/>
    <property type="match status" value="1"/>
</dbReference>